<proteinExistence type="predicted"/>
<dbReference type="Proteomes" id="UP000199452">
    <property type="component" value="Unassembled WGS sequence"/>
</dbReference>
<evidence type="ECO:0000313" key="2">
    <source>
        <dbReference type="Proteomes" id="UP000199452"/>
    </source>
</evidence>
<gene>
    <name evidence="1" type="ORF">SAMN05216323_10844</name>
</gene>
<name>A0A1G6S112_9BACT</name>
<dbReference type="STRING" id="1640674.SAMN05216323_10844"/>
<protein>
    <submittedName>
        <fullName evidence="1">Uncharacterized protein</fullName>
    </submittedName>
</protein>
<organism evidence="1 2">
    <name type="scientific">Williamwhitmania taraxaci</name>
    <dbReference type="NCBI Taxonomy" id="1640674"/>
    <lineage>
        <taxon>Bacteria</taxon>
        <taxon>Pseudomonadati</taxon>
        <taxon>Bacteroidota</taxon>
        <taxon>Bacteroidia</taxon>
        <taxon>Bacteroidales</taxon>
        <taxon>Williamwhitmaniaceae</taxon>
        <taxon>Williamwhitmania</taxon>
    </lineage>
</organism>
<dbReference type="EMBL" id="FMYP01000084">
    <property type="protein sequence ID" value="SDD09857.1"/>
    <property type="molecule type" value="Genomic_DNA"/>
</dbReference>
<dbReference type="AlphaFoldDB" id="A0A1G6S112"/>
<evidence type="ECO:0000313" key="1">
    <source>
        <dbReference type="EMBL" id="SDD09857.1"/>
    </source>
</evidence>
<accession>A0A1G6S112</accession>
<sequence length="69" mass="7561">MKAKKSFKDLVNQMDVLQKDEQGKLTGGFTSLATDYIDQYKQDGNSVSVSVSGDTCSCHCSCSDTLQQF</sequence>
<keyword evidence="2" id="KW-1185">Reference proteome</keyword>
<reference evidence="1 2" key="1">
    <citation type="submission" date="2016-09" db="EMBL/GenBank/DDBJ databases">
        <authorList>
            <person name="Capua I."/>
            <person name="De Benedictis P."/>
            <person name="Joannis T."/>
            <person name="Lombin L.H."/>
            <person name="Cattoli G."/>
        </authorList>
    </citation>
    <scope>NUCLEOTIDE SEQUENCE [LARGE SCALE GENOMIC DNA]</scope>
    <source>
        <strain evidence="1 2">A7P-90m</strain>
    </source>
</reference>
<dbReference type="RefSeq" id="WP_125869907.1">
    <property type="nucleotide sequence ID" value="NZ_FMYP01000084.1"/>
</dbReference>